<name>A0AAI9FT32_STEMA</name>
<dbReference type="AlphaFoldDB" id="A0AAI9FT32"/>
<comment type="similarity">
    <text evidence="1">Belongs to the transglycosylase Slt family.</text>
</comment>
<dbReference type="PANTHER" id="PTHR37423">
    <property type="entry name" value="SOLUBLE LYTIC MUREIN TRANSGLYCOSYLASE-RELATED"/>
    <property type="match status" value="1"/>
</dbReference>
<protein>
    <submittedName>
        <fullName evidence="3">Transglycosylase SLT domain-containing protein</fullName>
    </submittedName>
</protein>
<evidence type="ECO:0000259" key="2">
    <source>
        <dbReference type="Pfam" id="PF01464"/>
    </source>
</evidence>
<dbReference type="Gene3D" id="1.10.530.10">
    <property type="match status" value="1"/>
</dbReference>
<feature type="domain" description="Transglycosylase SLT" evidence="2">
    <location>
        <begin position="68"/>
        <end position="179"/>
    </location>
</feature>
<evidence type="ECO:0000313" key="3">
    <source>
        <dbReference type="EMBL" id="EKT4091241.1"/>
    </source>
</evidence>
<dbReference type="Proteomes" id="UP001218208">
    <property type="component" value="Unassembled WGS sequence"/>
</dbReference>
<sequence>MTSHGRPDPGLRLAIAVCLVLVAIVTWAICGKAEAAPARATVKVAPASALYRHRVEQAASRAWGVNASSARLAAQLHQESAFRADARSPVGAQGIAQFMPSTARWIATIYPTDLAGFDPWNPQQAILAAALYDRWLFDRVAEYSQGRMSSCSRWAFTFRAYNGGEKALNRERALAYTSGADANDWRAVEPYRARAEWAHRENTGYPKRILLTLEPAYLAAGWTGVATCP</sequence>
<dbReference type="PANTHER" id="PTHR37423:SF2">
    <property type="entry name" value="MEMBRANE-BOUND LYTIC MUREIN TRANSGLYCOSYLASE C"/>
    <property type="match status" value="1"/>
</dbReference>
<accession>A0AAI9FT32</accession>
<dbReference type="SUPFAM" id="SSF53955">
    <property type="entry name" value="Lysozyme-like"/>
    <property type="match status" value="1"/>
</dbReference>
<comment type="caution">
    <text evidence="3">The sequence shown here is derived from an EMBL/GenBank/DDBJ whole genome shotgun (WGS) entry which is preliminary data.</text>
</comment>
<reference evidence="3" key="1">
    <citation type="submission" date="2022-07" db="EMBL/GenBank/DDBJ databases">
        <authorList>
            <consortium name="DAFM: The Division of Animal and Food Microbiology"/>
        </authorList>
    </citation>
    <scope>NUCLEOTIDE SEQUENCE</scope>
    <source>
        <strain evidence="3">19MO01SH01-2</strain>
    </source>
</reference>
<dbReference type="Pfam" id="PF01464">
    <property type="entry name" value="SLT"/>
    <property type="match status" value="1"/>
</dbReference>
<gene>
    <name evidence="3" type="ORF">QEG23_000721</name>
</gene>
<organism evidence="3 4">
    <name type="scientific">Stenotrophomonas maltophilia</name>
    <name type="common">Pseudomonas maltophilia</name>
    <name type="synonym">Xanthomonas maltophilia</name>
    <dbReference type="NCBI Taxonomy" id="40324"/>
    <lineage>
        <taxon>Bacteria</taxon>
        <taxon>Pseudomonadati</taxon>
        <taxon>Pseudomonadota</taxon>
        <taxon>Gammaproteobacteria</taxon>
        <taxon>Lysobacterales</taxon>
        <taxon>Lysobacteraceae</taxon>
        <taxon>Stenotrophomonas</taxon>
        <taxon>Stenotrophomonas maltophilia group</taxon>
    </lineage>
</organism>
<evidence type="ECO:0000313" key="4">
    <source>
        <dbReference type="Proteomes" id="UP001218208"/>
    </source>
</evidence>
<proteinExistence type="inferred from homology"/>
<dbReference type="InterPro" id="IPR023346">
    <property type="entry name" value="Lysozyme-like_dom_sf"/>
</dbReference>
<evidence type="ECO:0000256" key="1">
    <source>
        <dbReference type="ARBA" id="ARBA00007734"/>
    </source>
</evidence>
<dbReference type="InterPro" id="IPR008258">
    <property type="entry name" value="Transglycosylase_SLT_dom_1"/>
</dbReference>
<dbReference type="EMBL" id="ABLOJW010000003">
    <property type="protein sequence ID" value="EKT4091241.1"/>
    <property type="molecule type" value="Genomic_DNA"/>
</dbReference>